<dbReference type="EMBL" id="CP020472">
    <property type="protein sequence ID" value="ARD20483.1"/>
    <property type="molecule type" value="Genomic_DNA"/>
</dbReference>
<feature type="domain" description="HTH lysR-type" evidence="5">
    <location>
        <begin position="1"/>
        <end position="63"/>
    </location>
</feature>
<dbReference type="InterPro" id="IPR036388">
    <property type="entry name" value="WH-like_DNA-bd_sf"/>
</dbReference>
<dbReference type="InterPro" id="IPR036390">
    <property type="entry name" value="WH_DNA-bd_sf"/>
</dbReference>
<dbReference type="PANTHER" id="PTHR30537:SF35">
    <property type="entry name" value="TRANSCRIPTIONAL REGULATORY PROTEIN"/>
    <property type="match status" value="1"/>
</dbReference>
<evidence type="ECO:0000313" key="7">
    <source>
        <dbReference type="Proteomes" id="UP000191820"/>
    </source>
</evidence>
<protein>
    <submittedName>
        <fullName evidence="6">LysR family transcriptional regulator</fullName>
    </submittedName>
</protein>
<dbReference type="Pfam" id="PF00126">
    <property type="entry name" value="HTH_1"/>
    <property type="match status" value="1"/>
</dbReference>
<dbReference type="PROSITE" id="PS50931">
    <property type="entry name" value="HTH_LYSR"/>
    <property type="match status" value="1"/>
</dbReference>
<name>A0ABN4Y7Q1_9GAMM</name>
<comment type="similarity">
    <text evidence="1">Belongs to the LysR transcriptional regulatory family.</text>
</comment>
<reference evidence="6 7" key="1">
    <citation type="submission" date="2017-03" db="EMBL/GenBank/DDBJ databases">
        <title>Genome sequencing of Shewanella japonica KCTC 22435.</title>
        <authorList>
            <person name="Kim K.M."/>
        </authorList>
    </citation>
    <scope>NUCLEOTIDE SEQUENCE [LARGE SCALE GENOMIC DNA]</scope>
    <source>
        <strain evidence="6 7">KCTC 22435</strain>
    </source>
</reference>
<evidence type="ECO:0000259" key="5">
    <source>
        <dbReference type="PROSITE" id="PS50931"/>
    </source>
</evidence>
<keyword evidence="3" id="KW-0238">DNA-binding</keyword>
<dbReference type="PANTHER" id="PTHR30537">
    <property type="entry name" value="HTH-TYPE TRANSCRIPTIONAL REGULATOR"/>
    <property type="match status" value="1"/>
</dbReference>
<evidence type="ECO:0000256" key="3">
    <source>
        <dbReference type="ARBA" id="ARBA00023125"/>
    </source>
</evidence>
<dbReference type="SUPFAM" id="SSF53850">
    <property type="entry name" value="Periplasmic binding protein-like II"/>
    <property type="match status" value="1"/>
</dbReference>
<keyword evidence="7" id="KW-1185">Reference proteome</keyword>
<evidence type="ECO:0000256" key="1">
    <source>
        <dbReference type="ARBA" id="ARBA00009437"/>
    </source>
</evidence>
<dbReference type="Pfam" id="PF03466">
    <property type="entry name" value="LysR_substrate"/>
    <property type="match status" value="1"/>
</dbReference>
<accession>A0ABN4Y7Q1</accession>
<dbReference type="InterPro" id="IPR005119">
    <property type="entry name" value="LysR_subst-bd"/>
</dbReference>
<sequence length="301" mass="33944">MNLDPKLFDGLVIFSQVIESGSFSIAAEKTGHSTSHISKVVTKLEQRLQTRLLHRSTRSLSLTPEGKLFHQQCVQIVKDAEQAVAMLDSRLQVPSGTLKISCPVTLGLMHLQPILSLYMQQYPQINLDIDFSDRHVDLIQDGYDLAIRATQQLDDSNLICKRLSRFHALVVATPAYLAKHGTPQSPEDLITHQCICYTNLKHPSRWVFEHPEKATVTVDVPQVIGCNNADMELAMVLDDHGICRLPSFYLSKALEQKKLTVLFSDYVQPEVDIYAVYPSRKHLTPKVRSFIDMLVEHMPAS</sequence>
<dbReference type="Proteomes" id="UP000191820">
    <property type="component" value="Chromosome"/>
</dbReference>
<keyword evidence="2" id="KW-0805">Transcription regulation</keyword>
<evidence type="ECO:0000256" key="4">
    <source>
        <dbReference type="ARBA" id="ARBA00023163"/>
    </source>
</evidence>
<dbReference type="Gene3D" id="1.10.10.10">
    <property type="entry name" value="Winged helix-like DNA-binding domain superfamily/Winged helix DNA-binding domain"/>
    <property type="match status" value="1"/>
</dbReference>
<dbReference type="CDD" id="cd08422">
    <property type="entry name" value="PBP2_CrgA_like"/>
    <property type="match status" value="1"/>
</dbReference>
<evidence type="ECO:0000256" key="2">
    <source>
        <dbReference type="ARBA" id="ARBA00023015"/>
    </source>
</evidence>
<dbReference type="InterPro" id="IPR000847">
    <property type="entry name" value="LysR_HTH_N"/>
</dbReference>
<gene>
    <name evidence="6" type="ORF">SJ2017_0134</name>
</gene>
<proteinExistence type="inferred from homology"/>
<dbReference type="SUPFAM" id="SSF46785">
    <property type="entry name" value="Winged helix' DNA-binding domain"/>
    <property type="match status" value="1"/>
</dbReference>
<evidence type="ECO:0000313" key="6">
    <source>
        <dbReference type="EMBL" id="ARD20483.1"/>
    </source>
</evidence>
<organism evidence="6 7">
    <name type="scientific">Shewanella japonica</name>
    <dbReference type="NCBI Taxonomy" id="93973"/>
    <lineage>
        <taxon>Bacteria</taxon>
        <taxon>Pseudomonadati</taxon>
        <taxon>Pseudomonadota</taxon>
        <taxon>Gammaproteobacteria</taxon>
        <taxon>Alteromonadales</taxon>
        <taxon>Shewanellaceae</taxon>
        <taxon>Shewanella</taxon>
    </lineage>
</organism>
<keyword evidence="4" id="KW-0804">Transcription</keyword>
<dbReference type="Gene3D" id="3.40.190.290">
    <property type="match status" value="1"/>
</dbReference>
<dbReference type="RefSeq" id="WP_080914568.1">
    <property type="nucleotide sequence ID" value="NZ_CANMJJ010000006.1"/>
</dbReference>
<dbReference type="InterPro" id="IPR058163">
    <property type="entry name" value="LysR-type_TF_proteobact-type"/>
</dbReference>